<dbReference type="RefSeq" id="WP_372565021.1">
    <property type="nucleotide sequence ID" value="NZ_JBGOSP010000017.1"/>
</dbReference>
<reference evidence="3 4" key="1">
    <citation type="submission" date="2024-08" db="EMBL/GenBank/DDBJ databases">
        <title>Genome sequence of Streptomyces aureus CACIA-1.46HGO.</title>
        <authorList>
            <person name="Evangelista-Martinez Z."/>
        </authorList>
    </citation>
    <scope>NUCLEOTIDE SEQUENCE [LARGE SCALE GENOMIC DNA]</scope>
    <source>
        <strain evidence="3 4">CACIA-1.46HGO</strain>
    </source>
</reference>
<protein>
    <submittedName>
        <fullName evidence="3">Amidohydrolase</fullName>
    </submittedName>
</protein>
<proteinExistence type="predicted"/>
<comment type="caution">
    <text evidence="3">The sequence shown here is derived from an EMBL/GenBank/DDBJ whole genome shotgun (WGS) entry which is preliminary data.</text>
</comment>
<accession>A0ABV4SSK0</accession>
<dbReference type="PANTHER" id="PTHR21240">
    <property type="entry name" value="2-AMINO-3-CARBOXYLMUCONATE-6-SEMIALDEHYDE DECARBOXYLASE"/>
    <property type="match status" value="1"/>
</dbReference>
<dbReference type="InterPro" id="IPR032466">
    <property type="entry name" value="Metal_Hydrolase"/>
</dbReference>
<name>A0ABV4SSK0_9ACTN</name>
<dbReference type="SUPFAM" id="SSF51556">
    <property type="entry name" value="Metallo-dependent hydrolases"/>
    <property type="match status" value="1"/>
</dbReference>
<dbReference type="EMBL" id="JBGOSP010000017">
    <property type="protein sequence ID" value="MFA3840488.1"/>
    <property type="molecule type" value="Genomic_DNA"/>
</dbReference>
<organism evidence="3 4">
    <name type="scientific">Streptomyces aureus</name>
    <dbReference type="NCBI Taxonomy" id="193461"/>
    <lineage>
        <taxon>Bacteria</taxon>
        <taxon>Bacillati</taxon>
        <taxon>Actinomycetota</taxon>
        <taxon>Actinomycetes</taxon>
        <taxon>Kitasatosporales</taxon>
        <taxon>Streptomycetaceae</taxon>
        <taxon>Streptomyces</taxon>
    </lineage>
</organism>
<dbReference type="InterPro" id="IPR032465">
    <property type="entry name" value="ACMSD"/>
</dbReference>
<gene>
    <name evidence="3" type="ORF">ACEG43_30585</name>
</gene>
<dbReference type="Gene3D" id="3.20.20.140">
    <property type="entry name" value="Metal-dependent hydrolases"/>
    <property type="match status" value="1"/>
</dbReference>
<dbReference type="Pfam" id="PF04909">
    <property type="entry name" value="Amidohydro_2"/>
    <property type="match status" value="1"/>
</dbReference>
<sequence length="300" mass="32113">MHVTEDIEDKGAPTVDFVDAHCHIISDDLTGYPRAPIGGKQSQWAATRPVTAEGMVSRMDETGIDQAVLVQATTNYGYDNSYVLDSCRRRPERFVAVGTVDPLRPDAAASLKAAVGDGGLAGVRLFTSGSTVPAQGEWFVAPETFPFWEQAGELGLPVCLQMRLGPATKQLVELLERFPGVTVLLDHIGYPDIAASPARAGAEVAELSAHPGLHLKLTHRNLERLHDAGERAIDFLGPVVEAFGAGRIAWGSNLPAAEQSLPDLLALAQGVLHGLPERDRQEIFAGTARRLYPGLVGART</sequence>
<dbReference type="PANTHER" id="PTHR21240:SF19">
    <property type="entry name" value="CATALYTIC_ HYDROLASE"/>
    <property type="match status" value="1"/>
</dbReference>
<keyword evidence="4" id="KW-1185">Reference proteome</keyword>
<evidence type="ECO:0000313" key="3">
    <source>
        <dbReference type="EMBL" id="MFA3840488.1"/>
    </source>
</evidence>
<evidence type="ECO:0000313" key="4">
    <source>
        <dbReference type="Proteomes" id="UP001571476"/>
    </source>
</evidence>
<evidence type="ECO:0000256" key="1">
    <source>
        <dbReference type="ARBA" id="ARBA00023239"/>
    </source>
</evidence>
<evidence type="ECO:0000259" key="2">
    <source>
        <dbReference type="Pfam" id="PF04909"/>
    </source>
</evidence>
<dbReference type="Proteomes" id="UP001571476">
    <property type="component" value="Unassembled WGS sequence"/>
</dbReference>
<keyword evidence="1" id="KW-0456">Lyase</keyword>
<dbReference type="InterPro" id="IPR006680">
    <property type="entry name" value="Amidohydro-rel"/>
</dbReference>
<feature type="domain" description="Amidohydrolase-related" evidence="2">
    <location>
        <begin position="18"/>
        <end position="293"/>
    </location>
</feature>